<evidence type="ECO:0000256" key="13">
    <source>
        <dbReference type="ARBA" id="ARBA00032642"/>
    </source>
</evidence>
<dbReference type="Pfam" id="PF01160">
    <property type="entry name" value="Opiods_neuropep"/>
    <property type="match status" value="1"/>
</dbReference>
<evidence type="ECO:0000256" key="10">
    <source>
        <dbReference type="ARBA" id="ARBA00023205"/>
    </source>
</evidence>
<dbReference type="GO" id="GO:0005576">
    <property type="term" value="C:extracellular region"/>
    <property type="evidence" value="ECO:0007669"/>
    <property type="project" value="UniProtKB-SubCell"/>
</dbReference>
<evidence type="ECO:0000313" key="18">
    <source>
        <dbReference type="Proteomes" id="UP001239994"/>
    </source>
</evidence>
<keyword evidence="9" id="KW-1015">Disulfide bond</keyword>
<comment type="subcellular location">
    <subcellularLocation>
        <location evidence="1">Secreted</location>
    </subcellularLocation>
</comment>
<dbReference type="PANTHER" id="PTHR11438:SF4">
    <property type="entry name" value="PROENKEPHALIN-B"/>
    <property type="match status" value="1"/>
</dbReference>
<dbReference type="GO" id="GO:0030425">
    <property type="term" value="C:dendrite"/>
    <property type="evidence" value="ECO:0007669"/>
    <property type="project" value="TreeGrafter"/>
</dbReference>
<keyword evidence="6" id="KW-0732">Signal</keyword>
<keyword evidence="7" id="KW-0529">Neurotransmitter</keyword>
<comment type="function">
    <text evidence="15">Leumorphin has a typical opioid activity and may have anti-apoptotic effect.</text>
</comment>
<dbReference type="GO" id="GO:0001515">
    <property type="term" value="F:opioid peptide activity"/>
    <property type="evidence" value="ECO:0007669"/>
    <property type="project" value="UniProtKB-KW"/>
</dbReference>
<evidence type="ECO:0000256" key="15">
    <source>
        <dbReference type="ARBA" id="ARBA00035624"/>
    </source>
</evidence>
<evidence type="ECO:0000256" key="11">
    <source>
        <dbReference type="ARBA" id="ARBA00024913"/>
    </source>
</evidence>
<accession>A0AAD8ZQI8</accession>
<dbReference type="InterPro" id="IPR000750">
    <property type="entry name" value="Proenkphlin_B"/>
</dbReference>
<keyword evidence="4" id="KW-0964">Secreted</keyword>
<comment type="caution">
    <text evidence="17">The sequence shown here is derived from an EMBL/GenBank/DDBJ whole genome shotgun (WGS) entry which is preliminary data.</text>
</comment>
<dbReference type="GO" id="GO:0007218">
    <property type="term" value="P:neuropeptide signaling pathway"/>
    <property type="evidence" value="ECO:0007669"/>
    <property type="project" value="UniProtKB-KW"/>
</dbReference>
<evidence type="ECO:0000256" key="8">
    <source>
        <dbReference type="ARBA" id="ARBA00022901"/>
    </source>
</evidence>
<dbReference type="GO" id="GO:0007600">
    <property type="term" value="P:sensory perception"/>
    <property type="evidence" value="ECO:0007669"/>
    <property type="project" value="TreeGrafter"/>
</dbReference>
<evidence type="ECO:0000256" key="2">
    <source>
        <dbReference type="ARBA" id="ARBA00008543"/>
    </source>
</evidence>
<evidence type="ECO:0000256" key="9">
    <source>
        <dbReference type="ARBA" id="ARBA00023157"/>
    </source>
</evidence>
<organism evidence="17 18">
    <name type="scientific">Electrophorus voltai</name>
    <dbReference type="NCBI Taxonomy" id="2609070"/>
    <lineage>
        <taxon>Eukaryota</taxon>
        <taxon>Metazoa</taxon>
        <taxon>Chordata</taxon>
        <taxon>Craniata</taxon>
        <taxon>Vertebrata</taxon>
        <taxon>Euteleostomi</taxon>
        <taxon>Actinopterygii</taxon>
        <taxon>Neopterygii</taxon>
        <taxon>Teleostei</taxon>
        <taxon>Ostariophysi</taxon>
        <taxon>Gymnotiformes</taxon>
        <taxon>Gymnotoidei</taxon>
        <taxon>Gymnotidae</taxon>
        <taxon>Electrophorus</taxon>
    </lineage>
</organism>
<dbReference type="GO" id="GO:0043679">
    <property type="term" value="C:axon terminus"/>
    <property type="evidence" value="ECO:0007669"/>
    <property type="project" value="TreeGrafter"/>
</dbReference>
<evidence type="ECO:0000256" key="16">
    <source>
        <dbReference type="SAM" id="MobiDB-lite"/>
    </source>
</evidence>
<comment type="function">
    <text evidence="11">Leu-enkephalins compete with and mimic the effects of opiate drugs. They play a role in a number of physiologic functions, including pain perception and responses to stress.</text>
</comment>
<dbReference type="GO" id="GO:0007268">
    <property type="term" value="P:chemical synaptic transmission"/>
    <property type="evidence" value="ECO:0007669"/>
    <property type="project" value="UniProtKB-KW"/>
</dbReference>
<evidence type="ECO:0000256" key="6">
    <source>
        <dbReference type="ARBA" id="ARBA00022729"/>
    </source>
</evidence>
<evidence type="ECO:0000313" key="17">
    <source>
        <dbReference type="EMBL" id="KAK1803274.1"/>
    </source>
</evidence>
<feature type="region of interest" description="Disordered" evidence="16">
    <location>
        <begin position="181"/>
        <end position="200"/>
    </location>
</feature>
<dbReference type="EMBL" id="JAROKS010000005">
    <property type="protein sequence ID" value="KAK1803274.1"/>
    <property type="molecule type" value="Genomic_DNA"/>
</dbReference>
<gene>
    <name evidence="17" type="ORF">P4O66_004060</name>
</gene>
<dbReference type="PRINTS" id="PR01028">
    <property type="entry name" value="OPIOIDPRCRSR"/>
</dbReference>
<dbReference type="GO" id="GO:0043025">
    <property type="term" value="C:neuronal cell body"/>
    <property type="evidence" value="ECO:0007669"/>
    <property type="project" value="TreeGrafter"/>
</dbReference>
<dbReference type="PANTHER" id="PTHR11438">
    <property type="entry name" value="PROENKEPHALIN"/>
    <property type="match status" value="1"/>
</dbReference>
<dbReference type="GO" id="GO:0031628">
    <property type="term" value="F:opioid receptor binding"/>
    <property type="evidence" value="ECO:0007669"/>
    <property type="project" value="TreeGrafter"/>
</dbReference>
<evidence type="ECO:0000256" key="12">
    <source>
        <dbReference type="ARBA" id="ARBA00032080"/>
    </source>
</evidence>
<dbReference type="Proteomes" id="UP001239994">
    <property type="component" value="Unassembled WGS sequence"/>
</dbReference>
<comment type="similarity">
    <text evidence="2">Belongs to the opioid neuropeptide precursor family.</text>
</comment>
<dbReference type="InterPro" id="IPR006024">
    <property type="entry name" value="Opioid_neupept"/>
</dbReference>
<protein>
    <recommendedName>
        <fullName evidence="3">Proenkephalin-B</fullName>
    </recommendedName>
    <alternativeName>
        <fullName evidence="13">Beta-neoendorphin-dynorphin</fullName>
    </alternativeName>
    <alternativeName>
        <fullName evidence="12">Preprodynorphin</fullName>
    </alternativeName>
</protein>
<keyword evidence="18" id="KW-1185">Reference proteome</keyword>
<proteinExistence type="inferred from homology"/>
<evidence type="ECO:0000256" key="5">
    <source>
        <dbReference type="ARBA" id="ARBA00022685"/>
    </source>
</evidence>
<name>A0AAD8ZQI8_9TELE</name>
<evidence type="ECO:0000256" key="3">
    <source>
        <dbReference type="ARBA" id="ARBA00020232"/>
    </source>
</evidence>
<keyword evidence="10" id="KW-0257">Endorphin</keyword>
<comment type="function">
    <text evidence="14">Dynorphin peptides differentially regulate the kappa opioid receptor. Dynorphin A(1-13) has a typical opioid activity, it is 700 times more potent than Leu-enkephalin.</text>
</comment>
<dbReference type="PRINTS" id="PR01030">
    <property type="entry name" value="PENKBPRCRSR"/>
</dbReference>
<feature type="compositionally biased region" description="Acidic residues" evidence="16">
    <location>
        <begin position="182"/>
        <end position="194"/>
    </location>
</feature>
<evidence type="ECO:0000256" key="14">
    <source>
        <dbReference type="ARBA" id="ARBA00035607"/>
    </source>
</evidence>
<keyword evidence="5" id="KW-0165">Cleavage on pair of basic residues</keyword>
<reference evidence="17" key="1">
    <citation type="submission" date="2023-03" db="EMBL/GenBank/DDBJ databases">
        <title>Electrophorus voltai genome.</title>
        <authorList>
            <person name="Bian C."/>
        </authorList>
    </citation>
    <scope>NUCLEOTIDE SEQUENCE</scope>
    <source>
        <strain evidence="17">CB-2022</strain>
        <tissue evidence="17">Muscle</tissue>
    </source>
</reference>
<evidence type="ECO:0000256" key="4">
    <source>
        <dbReference type="ARBA" id="ARBA00022525"/>
    </source>
</evidence>
<dbReference type="GO" id="GO:0005886">
    <property type="term" value="C:plasma membrane"/>
    <property type="evidence" value="ECO:0007669"/>
    <property type="project" value="TreeGrafter"/>
</dbReference>
<dbReference type="AlphaFoldDB" id="A0AAD8ZQI8"/>
<evidence type="ECO:0000256" key="7">
    <source>
        <dbReference type="ARBA" id="ARBA00022894"/>
    </source>
</evidence>
<evidence type="ECO:0000256" key="1">
    <source>
        <dbReference type="ARBA" id="ARBA00004613"/>
    </source>
</evidence>
<sequence>MTRRKVWEAKPMTHGHAISYWLFFKKEKTHVSSRNSQKRMEWYVLVLMLILPSLSRADCSAQCLKCAEQTSDLNSPVNRLTCTLECEGTLTSTIELDRCEKALQALLDDLKGLSEDFLSEEDLQEPASNLVKRYGGFIKRIDKNKNKILISPWKENAIQKGLFAKNYGDALLKLVERNVPELSEDDDEGEDVTSENEMGVYDNDLPLNEVKRYGGFLRKFGPKRSDSMDESNQQELQKRYGGFMRRIRPKLKWDNQKRYGGFLRRHFKISVRSDEEPSLLHD</sequence>
<keyword evidence="8" id="KW-0555">Opioid peptide</keyword>